<dbReference type="Gene3D" id="4.10.1000.10">
    <property type="entry name" value="Zinc finger, CCCH-type"/>
    <property type="match status" value="1"/>
</dbReference>
<dbReference type="GO" id="GO:0005634">
    <property type="term" value="C:nucleus"/>
    <property type="evidence" value="ECO:0007669"/>
    <property type="project" value="TreeGrafter"/>
</dbReference>
<reference evidence="8" key="1">
    <citation type="journal article" date="2016" name="Genome Announc.">
        <title>Genome sequence of Ustilaginoidea virens IPU010, a rice pathogenic fungus causing false smut.</title>
        <authorList>
            <person name="Kumagai T."/>
            <person name="Ishii T."/>
            <person name="Terai G."/>
            <person name="Umemura M."/>
            <person name="Machida M."/>
            <person name="Asai K."/>
        </authorList>
    </citation>
    <scope>NUCLEOTIDE SEQUENCE [LARGE SCALE GENOMIC DNA]</scope>
    <source>
        <strain evidence="8">IPU010</strain>
    </source>
</reference>
<evidence type="ECO:0000313" key="8">
    <source>
        <dbReference type="Proteomes" id="UP000054053"/>
    </source>
</evidence>
<evidence type="ECO:0000256" key="1">
    <source>
        <dbReference type="ARBA" id="ARBA00022723"/>
    </source>
</evidence>
<keyword evidence="2 4" id="KW-0863">Zinc-finger</keyword>
<feature type="zinc finger region" description="C3H1-type" evidence="4">
    <location>
        <begin position="24"/>
        <end position="52"/>
    </location>
</feature>
<dbReference type="Proteomes" id="UP000054053">
    <property type="component" value="Unassembled WGS sequence"/>
</dbReference>
<keyword evidence="1 4" id="KW-0479">Metal-binding</keyword>
<dbReference type="PROSITE" id="PS50103">
    <property type="entry name" value="ZF_C3H1"/>
    <property type="match status" value="1"/>
</dbReference>
<dbReference type="PANTHER" id="PTHR46156:SF1">
    <property type="entry name" value="ZINC FINGER CCCH DOMAIN-CONTAINING PROTEIN 3"/>
    <property type="match status" value="1"/>
</dbReference>
<dbReference type="InterPro" id="IPR036855">
    <property type="entry name" value="Znf_CCCH_sf"/>
</dbReference>
<organism evidence="7 8">
    <name type="scientific">Ustilaginoidea virens</name>
    <name type="common">Rice false smut fungus</name>
    <name type="synonym">Villosiclava virens</name>
    <dbReference type="NCBI Taxonomy" id="1159556"/>
    <lineage>
        <taxon>Eukaryota</taxon>
        <taxon>Fungi</taxon>
        <taxon>Dikarya</taxon>
        <taxon>Ascomycota</taxon>
        <taxon>Pezizomycotina</taxon>
        <taxon>Sordariomycetes</taxon>
        <taxon>Hypocreomycetidae</taxon>
        <taxon>Hypocreales</taxon>
        <taxon>Clavicipitaceae</taxon>
        <taxon>Ustilaginoidea</taxon>
    </lineage>
</organism>
<evidence type="ECO:0000259" key="6">
    <source>
        <dbReference type="PROSITE" id="PS50103"/>
    </source>
</evidence>
<protein>
    <recommendedName>
        <fullName evidence="6">C3H1-type domain-containing protein</fullName>
    </recommendedName>
</protein>
<dbReference type="SUPFAM" id="SSF90229">
    <property type="entry name" value="CCCH zinc finger"/>
    <property type="match status" value="1"/>
</dbReference>
<feature type="region of interest" description="Disordered" evidence="5">
    <location>
        <begin position="1"/>
        <end position="25"/>
    </location>
</feature>
<evidence type="ECO:0000313" key="7">
    <source>
        <dbReference type="EMBL" id="GAO14008.1"/>
    </source>
</evidence>
<evidence type="ECO:0000256" key="5">
    <source>
        <dbReference type="SAM" id="MobiDB-lite"/>
    </source>
</evidence>
<dbReference type="PANTHER" id="PTHR46156">
    <property type="entry name" value="CCCH ZINGC FINGER"/>
    <property type="match status" value="1"/>
</dbReference>
<comment type="caution">
    <text evidence="7">The sequence shown here is derived from an EMBL/GenBank/DDBJ whole genome shotgun (WGS) entry which is preliminary data.</text>
</comment>
<keyword evidence="3 4" id="KW-0862">Zinc</keyword>
<proteinExistence type="predicted"/>
<dbReference type="AlphaFoldDB" id="A0A1B5KSV4"/>
<dbReference type="InterPro" id="IPR000571">
    <property type="entry name" value="Znf_CCCH"/>
</dbReference>
<evidence type="ECO:0000256" key="4">
    <source>
        <dbReference type="PROSITE-ProRule" id="PRU00723"/>
    </source>
</evidence>
<accession>A0A1B5KSV4</accession>
<gene>
    <name evidence="7" type="ORF">UVI_02035610</name>
</gene>
<dbReference type="EMBL" id="BBTG02000018">
    <property type="protein sequence ID" value="GAO14008.1"/>
    <property type="molecule type" value="Genomic_DNA"/>
</dbReference>
<sequence>MTSGSCGKGHCTKPDCPYTHSKAAPSSPVCEAFGFYGYCPEGSDCSARHVFECPDFSNTGVCKTKGCKLLHHDDVSSDEETTGSDDVDSDDVAELIDAESDDSDFENQPDFIRL</sequence>
<evidence type="ECO:0000256" key="2">
    <source>
        <dbReference type="ARBA" id="ARBA00022771"/>
    </source>
</evidence>
<name>A0A1B5KSV4_USTVR</name>
<evidence type="ECO:0000256" key="3">
    <source>
        <dbReference type="ARBA" id="ARBA00022833"/>
    </source>
</evidence>
<feature type="domain" description="C3H1-type" evidence="6">
    <location>
        <begin position="24"/>
        <end position="52"/>
    </location>
</feature>
<dbReference type="GO" id="GO:0008270">
    <property type="term" value="F:zinc ion binding"/>
    <property type="evidence" value="ECO:0007669"/>
    <property type="project" value="UniProtKB-KW"/>
</dbReference>